<dbReference type="AlphaFoldDB" id="A0A098GDF2"/>
<evidence type="ECO:0000313" key="4">
    <source>
        <dbReference type="Proteomes" id="UP000182998"/>
    </source>
</evidence>
<evidence type="ECO:0000313" key="3">
    <source>
        <dbReference type="Proteomes" id="UP000032414"/>
    </source>
</evidence>
<reference evidence="2 4" key="3">
    <citation type="submission" date="2016-10" db="EMBL/GenBank/DDBJ databases">
        <authorList>
            <person name="Varghese N."/>
            <person name="Submissions S."/>
        </authorList>
    </citation>
    <scope>NUCLEOTIDE SEQUENCE [LARGE SCALE GENOMIC DNA]</scope>
    <source>
        <strain evidence="2 4">ATCC 33218</strain>
    </source>
</reference>
<evidence type="ECO:0000313" key="2">
    <source>
        <dbReference type="EMBL" id="SCY62190.1"/>
    </source>
</evidence>
<dbReference type="HOGENOM" id="CLU_2756452_0_0_6"/>
<dbReference type="KEGG" id="tmc:LMI_0721"/>
<name>A0A098GDF2_LEGMI</name>
<reference evidence="1" key="1">
    <citation type="submission" date="2014-09" db="EMBL/GenBank/DDBJ databases">
        <authorList>
            <person name="GOMEZ-VALERO Laura"/>
        </authorList>
    </citation>
    <scope>NUCLEOTIDE SEQUENCE</scope>
    <source>
        <strain evidence="1">ATCC33218</strain>
    </source>
</reference>
<dbReference type="STRING" id="451.B6N58_11795"/>
<dbReference type="EMBL" id="FMVN01000011">
    <property type="protein sequence ID" value="SCY62190.1"/>
    <property type="molecule type" value="Genomic_DNA"/>
</dbReference>
<proteinExistence type="predicted"/>
<dbReference type="EMBL" id="LN614830">
    <property type="protein sequence ID" value="CEG60045.1"/>
    <property type="molecule type" value="Genomic_DNA"/>
</dbReference>
<dbReference type="PATRIC" id="fig|451.8.peg.2265"/>
<dbReference type="Proteomes" id="UP000032414">
    <property type="component" value="Chromosome I"/>
</dbReference>
<accession>A0A098GDF2</accession>
<reference evidence="3" key="2">
    <citation type="submission" date="2014-09" db="EMBL/GenBank/DDBJ databases">
        <authorList>
            <person name="Gomez-Valero L."/>
        </authorList>
    </citation>
    <scope>NUCLEOTIDE SEQUENCE [LARGE SCALE GENOMIC DNA]</scope>
    <source>
        <strain evidence="3">ATCC33218</strain>
    </source>
</reference>
<dbReference type="Proteomes" id="UP000182998">
    <property type="component" value="Unassembled WGS sequence"/>
</dbReference>
<keyword evidence="4" id="KW-1185">Reference proteome</keyword>
<gene>
    <name evidence="1" type="ORF">LMI_0721</name>
    <name evidence="2" type="ORF">SAMN02982997_02279</name>
</gene>
<protein>
    <submittedName>
        <fullName evidence="1">Uncharacterized protein</fullName>
    </submittedName>
</protein>
<evidence type="ECO:0000313" key="1">
    <source>
        <dbReference type="EMBL" id="CEG60045.1"/>
    </source>
</evidence>
<organism evidence="1 3">
    <name type="scientific">Legionella micdadei</name>
    <name type="common">Tatlockia micdadei</name>
    <dbReference type="NCBI Taxonomy" id="451"/>
    <lineage>
        <taxon>Bacteria</taxon>
        <taxon>Pseudomonadati</taxon>
        <taxon>Pseudomonadota</taxon>
        <taxon>Gammaproteobacteria</taxon>
        <taxon>Legionellales</taxon>
        <taxon>Legionellaceae</taxon>
        <taxon>Legionella</taxon>
    </lineage>
</organism>
<sequence>MTCTMARKRFEDISLWDGLIYLLKYLGKNNKRLEIDFYNNVLPEDALTKAYTKNRSGDIGNVLEDLSRVN</sequence>